<proteinExistence type="inferred from homology"/>
<evidence type="ECO:0000256" key="1">
    <source>
        <dbReference type="ARBA" id="ARBA00001913"/>
    </source>
</evidence>
<comment type="cofactor">
    <cofactor evidence="1">
        <name>Ca(2+)</name>
        <dbReference type="ChEBI" id="CHEBI:29108"/>
    </cofactor>
</comment>
<dbReference type="SUPFAM" id="SSF74650">
    <property type="entry name" value="Galactose mutarotase-like"/>
    <property type="match status" value="1"/>
</dbReference>
<keyword evidence="5" id="KW-0106">Calcium</keyword>
<dbReference type="Pfam" id="PF08124">
    <property type="entry name" value="Lyase_8_N"/>
    <property type="match status" value="1"/>
</dbReference>
<evidence type="ECO:0000259" key="10">
    <source>
        <dbReference type="Pfam" id="PF08124"/>
    </source>
</evidence>
<evidence type="ECO:0000256" key="7">
    <source>
        <dbReference type="PIRSR" id="PIRSR638970-1"/>
    </source>
</evidence>
<dbReference type="GO" id="GO:0005975">
    <property type="term" value="P:carbohydrate metabolic process"/>
    <property type="evidence" value="ECO:0007669"/>
    <property type="project" value="InterPro"/>
</dbReference>
<dbReference type="PANTHER" id="PTHR38481">
    <property type="entry name" value="HYALURONATE LYASE"/>
    <property type="match status" value="1"/>
</dbReference>
<dbReference type="AlphaFoldDB" id="A0A414RFC0"/>
<keyword evidence="6" id="KW-0456">Lyase</keyword>
<dbReference type="GO" id="GO:0016837">
    <property type="term" value="F:carbon-oxygen lyase activity, acting on polysaccharides"/>
    <property type="evidence" value="ECO:0007669"/>
    <property type="project" value="UniProtKB-ARBA"/>
</dbReference>
<dbReference type="InterPro" id="IPR011071">
    <property type="entry name" value="Lyase_8-like_C"/>
</dbReference>
<dbReference type="GO" id="GO:0005576">
    <property type="term" value="C:extracellular region"/>
    <property type="evidence" value="ECO:0007669"/>
    <property type="project" value="InterPro"/>
</dbReference>
<evidence type="ECO:0000259" key="9">
    <source>
        <dbReference type="Pfam" id="PF02278"/>
    </source>
</evidence>
<feature type="active site" evidence="7">
    <location>
        <position position="250"/>
    </location>
</feature>
<evidence type="ECO:0000256" key="6">
    <source>
        <dbReference type="ARBA" id="ARBA00023239"/>
    </source>
</evidence>
<dbReference type="Gene3D" id="2.60.220.10">
    <property type="entry name" value="Polysaccharide lyase family 8-like, C-terminal"/>
    <property type="match status" value="1"/>
</dbReference>
<sequence>MKYTRLVFSFCVCLAFSQAFGKAEGDLSVIRQNFNRIYVQSEGEESPLKELLLQNQPGFSVSDRVVMELQQRVPYEAARMRHYLKALQADGSWSDINYQDTNRSGWDPRLHAERILEMVKHFSNPENEYYHSKKVEKAIHLALRYWFVQKPVCLNWYYNQIGIPRTLGTAFILFEPFLTDAEKQDAITVMKQARFGMTGQNKVWLAGNVMMRGVLENDLDLVKQARDTIVSEIVRGGKEGIKDDGCFHQHGPQPQFGNYGLAYVYTMSLLSGLFSDTSMAFTPSQLEVIAGLLEEGYQWVIWHGKMDIAALGRQLFASAPLHKALSLAFAATELGGGRDAHCNQVAARLLKNCFSPRNELICHKHFWQSDYTLSRRAGWMASLKMASDRVMGVETMNGDNMKGYYMADGALYIYKDATEYYDIFPLWDWRKLPGVTCYDDVRPVPLLKHSYYPGNRGRFVGGLSDGKNGISAMELDRDGLKAQKFWLFADEAVLCLGAGISSDSALHVTTAVEQCWSREEPLRISTADDTRIWHHGRGYVLWNNSDSCFARTVASSGSWHDVMQMYKNDTISGRLFTLYLDHGVRPKESSYCYAVLPEATEADVRNFRTDNFRVMCNDSRLQAVWQVDRSVCWAAVWEPFTLRVTPELEVDFHTPGLYRIGRGAGGCWEVYFSDPMQCQDEVQIMVNGRRGTHALPQGKNRGITLRFEID</sequence>
<dbReference type="SUPFAM" id="SSF48230">
    <property type="entry name" value="Chondroitin AC/alginate lyase"/>
    <property type="match status" value="1"/>
</dbReference>
<feature type="chain" id="PRO_5019225394" evidence="8">
    <location>
        <begin position="22"/>
        <end position="710"/>
    </location>
</feature>
<evidence type="ECO:0000313" key="11">
    <source>
        <dbReference type="EMBL" id="RHF91728.1"/>
    </source>
</evidence>
<reference evidence="11 12" key="1">
    <citation type="submission" date="2018-08" db="EMBL/GenBank/DDBJ databases">
        <title>A genome reference for cultivated species of the human gut microbiota.</title>
        <authorList>
            <person name="Zou Y."/>
            <person name="Xue W."/>
            <person name="Luo G."/>
        </authorList>
    </citation>
    <scope>NUCLEOTIDE SEQUENCE [LARGE SCALE GENOMIC DNA]</scope>
    <source>
        <strain evidence="11 12">AM23-23</strain>
    </source>
</reference>
<dbReference type="GO" id="GO:0030246">
    <property type="term" value="F:carbohydrate binding"/>
    <property type="evidence" value="ECO:0007669"/>
    <property type="project" value="InterPro"/>
</dbReference>
<dbReference type="InterPro" id="IPR038970">
    <property type="entry name" value="Lyase_8"/>
</dbReference>
<comment type="subunit">
    <text evidence="3">Monomer.</text>
</comment>
<dbReference type="PANTHER" id="PTHR38481:SF1">
    <property type="entry name" value="HYALURONATE LYASE"/>
    <property type="match status" value="1"/>
</dbReference>
<keyword evidence="4 8" id="KW-0732">Signal</keyword>
<evidence type="ECO:0000256" key="8">
    <source>
        <dbReference type="SAM" id="SignalP"/>
    </source>
</evidence>
<evidence type="ECO:0000256" key="3">
    <source>
        <dbReference type="ARBA" id="ARBA00011245"/>
    </source>
</evidence>
<feature type="active site" evidence="7">
    <location>
        <position position="259"/>
    </location>
</feature>
<name>A0A414RFC0_9BACT</name>
<dbReference type="Gene3D" id="2.70.98.10">
    <property type="match status" value="1"/>
</dbReference>
<accession>A0A414RFC0</accession>
<evidence type="ECO:0000313" key="12">
    <source>
        <dbReference type="Proteomes" id="UP000283485"/>
    </source>
</evidence>
<evidence type="ECO:0000256" key="2">
    <source>
        <dbReference type="ARBA" id="ARBA00006699"/>
    </source>
</evidence>
<dbReference type="Pfam" id="PF02278">
    <property type="entry name" value="Lyase_8"/>
    <property type="match status" value="1"/>
</dbReference>
<dbReference type="Proteomes" id="UP000283485">
    <property type="component" value="Unassembled WGS sequence"/>
</dbReference>
<evidence type="ECO:0000256" key="4">
    <source>
        <dbReference type="ARBA" id="ARBA00022729"/>
    </source>
</evidence>
<dbReference type="InterPro" id="IPR011013">
    <property type="entry name" value="Gal_mutarotase_sf_dom"/>
</dbReference>
<dbReference type="Gene3D" id="1.50.10.100">
    <property type="entry name" value="Chondroitin AC/alginate lyase"/>
    <property type="match status" value="1"/>
</dbReference>
<organism evidence="11 12">
    <name type="scientific">Phocaeicola plebeius</name>
    <dbReference type="NCBI Taxonomy" id="310297"/>
    <lineage>
        <taxon>Bacteria</taxon>
        <taxon>Pseudomonadati</taxon>
        <taxon>Bacteroidota</taxon>
        <taxon>Bacteroidia</taxon>
        <taxon>Bacteroidales</taxon>
        <taxon>Bacteroidaceae</taxon>
        <taxon>Phocaeicola</taxon>
    </lineage>
</organism>
<feature type="domain" description="Polysaccharide lyase 8 N-terminal alpha-helical" evidence="10">
    <location>
        <begin position="66"/>
        <end position="314"/>
    </location>
</feature>
<gene>
    <name evidence="11" type="ORF">DW653_06045</name>
</gene>
<protein>
    <submittedName>
        <fullName evidence="11">Chondroitinase</fullName>
    </submittedName>
</protein>
<dbReference type="EMBL" id="QRHQ01000008">
    <property type="protein sequence ID" value="RHF91728.1"/>
    <property type="molecule type" value="Genomic_DNA"/>
</dbReference>
<dbReference type="InterPro" id="IPR012970">
    <property type="entry name" value="Lyase_8_alpha_N"/>
</dbReference>
<dbReference type="InterPro" id="IPR003159">
    <property type="entry name" value="Lyase_8_central_dom"/>
</dbReference>
<comment type="similarity">
    <text evidence="2">Belongs to the polysaccharide lyase 8 family.</text>
</comment>
<dbReference type="SUPFAM" id="SSF49863">
    <property type="entry name" value="Hyaluronate lyase-like, C-terminal domain"/>
    <property type="match status" value="1"/>
</dbReference>
<dbReference type="InterPro" id="IPR008929">
    <property type="entry name" value="Chondroitin_lyas"/>
</dbReference>
<evidence type="ECO:0000256" key="5">
    <source>
        <dbReference type="ARBA" id="ARBA00022837"/>
    </source>
</evidence>
<feature type="signal peptide" evidence="8">
    <location>
        <begin position="1"/>
        <end position="21"/>
    </location>
</feature>
<dbReference type="InterPro" id="IPR014718">
    <property type="entry name" value="GH-type_carb-bd"/>
</dbReference>
<feature type="domain" description="Polysaccharide lyase family 8 central" evidence="9">
    <location>
        <begin position="363"/>
        <end position="599"/>
    </location>
</feature>
<comment type="caution">
    <text evidence="11">The sequence shown here is derived from an EMBL/GenBank/DDBJ whole genome shotgun (WGS) entry which is preliminary data.</text>
</comment>
<feature type="active site" evidence="7">
    <location>
        <position position="313"/>
    </location>
</feature>